<dbReference type="PANTHER" id="PTHR12674:SF2">
    <property type="entry name" value="PREFOLDIN SUBUNIT 5"/>
    <property type="match status" value="1"/>
</dbReference>
<dbReference type="GO" id="GO:1990115">
    <property type="term" value="P:RNA polymerase III assembly"/>
    <property type="evidence" value="ECO:0007669"/>
    <property type="project" value="TreeGrafter"/>
</dbReference>
<evidence type="ECO:0000256" key="1">
    <source>
        <dbReference type="ARBA" id="ARBA00010048"/>
    </source>
</evidence>
<dbReference type="GO" id="GO:0006457">
    <property type="term" value="P:protein folding"/>
    <property type="evidence" value="ECO:0007669"/>
    <property type="project" value="InterPro"/>
</dbReference>
<dbReference type="GO" id="GO:1990114">
    <property type="term" value="P:RNA polymerase II core complex assembly"/>
    <property type="evidence" value="ECO:0007669"/>
    <property type="project" value="TreeGrafter"/>
</dbReference>
<dbReference type="GO" id="GO:0016272">
    <property type="term" value="C:prefoldin complex"/>
    <property type="evidence" value="ECO:0007669"/>
    <property type="project" value="InterPro"/>
</dbReference>
<sequence length="154" mass="17426">MAGKQQEVQLTSLPPQQLKMLHDQLDQEIQLLSSSMQSLKAAQSQFMESKRSVSFITPDSLGKDILVPMTSSLFVPGKIADVENVMVDIGTGYYAEKSISDAEEFFNRKIDYLKQQMEKVQPSLQQKYKTKQIVLEVLQAKVMAQSRQNPEAKK</sequence>
<reference evidence="5" key="1">
    <citation type="submission" date="2020-04" db="EMBL/GenBank/DDBJ databases">
        <authorList>
            <person name="Neveu A P."/>
        </authorList>
    </citation>
    <scope>NUCLEOTIDE SEQUENCE</scope>
    <source>
        <tissue evidence="5">Whole embryo</tissue>
    </source>
</reference>
<protein>
    <recommendedName>
        <fullName evidence="4">Prefoldin subunit 5</fullName>
    </recommendedName>
</protein>
<evidence type="ECO:0000256" key="3">
    <source>
        <dbReference type="ARBA" id="ARBA00057914"/>
    </source>
</evidence>
<dbReference type="GO" id="GO:0005737">
    <property type="term" value="C:cytoplasm"/>
    <property type="evidence" value="ECO:0007669"/>
    <property type="project" value="TreeGrafter"/>
</dbReference>
<accession>A0A6F9DMY9</accession>
<dbReference type="InterPro" id="IPR011599">
    <property type="entry name" value="PFD_alpha_archaea"/>
</dbReference>
<dbReference type="CDD" id="cd23157">
    <property type="entry name" value="Prefoldin_5"/>
    <property type="match status" value="1"/>
</dbReference>
<dbReference type="NCBIfam" id="TIGR00293">
    <property type="entry name" value="prefoldin subunit alpha"/>
    <property type="match status" value="1"/>
</dbReference>
<keyword evidence="2" id="KW-0143">Chaperone</keyword>
<evidence type="ECO:0000256" key="2">
    <source>
        <dbReference type="ARBA" id="ARBA00023186"/>
    </source>
</evidence>
<dbReference type="HAMAP" id="MF_00308">
    <property type="entry name" value="PfdA"/>
    <property type="match status" value="1"/>
</dbReference>
<name>A0A6F9DMY9_9ASCI</name>
<dbReference type="SUPFAM" id="SSF46579">
    <property type="entry name" value="Prefoldin"/>
    <property type="match status" value="1"/>
</dbReference>
<dbReference type="Pfam" id="PF02996">
    <property type="entry name" value="Prefoldin"/>
    <property type="match status" value="1"/>
</dbReference>
<gene>
    <name evidence="5" type="primary">Pfdn5</name>
</gene>
<organism evidence="5">
    <name type="scientific">Phallusia mammillata</name>
    <dbReference type="NCBI Taxonomy" id="59560"/>
    <lineage>
        <taxon>Eukaryota</taxon>
        <taxon>Metazoa</taxon>
        <taxon>Chordata</taxon>
        <taxon>Tunicata</taxon>
        <taxon>Ascidiacea</taxon>
        <taxon>Phlebobranchia</taxon>
        <taxon>Ascidiidae</taxon>
        <taxon>Phallusia</taxon>
    </lineage>
</organism>
<comment type="function">
    <text evidence="3">Binds specifically to cytosolic chaperonin (c-CPN) and transfers target proteins to it. Binds to nascent polypeptide chain and promotes folding in an environment in which there are many competing pathways for nonnative proteins. Represses the transcriptional activity of MYC.</text>
</comment>
<dbReference type="GO" id="GO:1990113">
    <property type="term" value="P:RNA polymerase I assembly"/>
    <property type="evidence" value="ECO:0007669"/>
    <property type="project" value="TreeGrafter"/>
</dbReference>
<evidence type="ECO:0000313" key="5">
    <source>
        <dbReference type="EMBL" id="CAB3264797.1"/>
    </source>
</evidence>
<dbReference type="FunFam" id="1.10.287.370:FF:000004">
    <property type="entry name" value="Probable prefoldin subunit 5"/>
    <property type="match status" value="1"/>
</dbReference>
<dbReference type="PANTHER" id="PTHR12674">
    <property type="entry name" value="PREFOLDIN SUBUNIT 5"/>
    <property type="match status" value="1"/>
</dbReference>
<proteinExistence type="evidence at transcript level"/>
<dbReference type="EMBL" id="LR788935">
    <property type="protein sequence ID" value="CAB3264797.1"/>
    <property type="molecule type" value="mRNA"/>
</dbReference>
<dbReference type="Gene3D" id="1.10.287.370">
    <property type="match status" value="1"/>
</dbReference>
<dbReference type="GO" id="GO:0051082">
    <property type="term" value="F:unfolded protein binding"/>
    <property type="evidence" value="ECO:0007669"/>
    <property type="project" value="InterPro"/>
</dbReference>
<dbReference type="InterPro" id="IPR009053">
    <property type="entry name" value="Prefoldin"/>
</dbReference>
<dbReference type="InterPro" id="IPR004127">
    <property type="entry name" value="Prefoldin_subunit_alpha"/>
</dbReference>
<comment type="similarity">
    <text evidence="1">Belongs to the prefoldin subunit alpha family.</text>
</comment>
<dbReference type="AlphaFoldDB" id="A0A6F9DMY9"/>
<evidence type="ECO:0000256" key="4">
    <source>
        <dbReference type="ARBA" id="ARBA00067452"/>
    </source>
</evidence>